<organism evidence="1 2">
    <name type="scientific">Vibrio navarrensis</name>
    <dbReference type="NCBI Taxonomy" id="29495"/>
    <lineage>
        <taxon>Bacteria</taxon>
        <taxon>Pseudomonadati</taxon>
        <taxon>Pseudomonadota</taxon>
        <taxon>Gammaproteobacteria</taxon>
        <taxon>Vibrionales</taxon>
        <taxon>Vibrionaceae</taxon>
        <taxon>Vibrio</taxon>
    </lineage>
</organism>
<dbReference type="RefSeq" id="WP_039427487.1">
    <property type="nucleotide sequence ID" value="NZ_CP035681.1"/>
</dbReference>
<name>A0A099MKM3_9VIBR</name>
<dbReference type="Proteomes" id="UP000029994">
    <property type="component" value="Unassembled WGS sequence"/>
</dbReference>
<comment type="caution">
    <text evidence="1">The sequence shown here is derived from an EMBL/GenBank/DDBJ whole genome shotgun (WGS) entry which is preliminary data.</text>
</comment>
<protein>
    <recommendedName>
        <fullName evidence="3">DUF2861 domain-containing protein</fullName>
    </recommendedName>
</protein>
<dbReference type="eggNOG" id="ENOG5032NMR">
    <property type="taxonomic scope" value="Bacteria"/>
</dbReference>
<gene>
    <name evidence="1" type="ORF">EA26_11435</name>
</gene>
<dbReference type="GeneID" id="43683782"/>
<keyword evidence="2" id="KW-1185">Reference proteome</keyword>
<dbReference type="InterPro" id="IPR021290">
    <property type="entry name" value="DUF2861"/>
</dbReference>
<evidence type="ECO:0000313" key="2">
    <source>
        <dbReference type="Proteomes" id="UP000029994"/>
    </source>
</evidence>
<dbReference type="EMBL" id="JMCG01000001">
    <property type="protein sequence ID" value="KGK11885.1"/>
    <property type="molecule type" value="Genomic_DNA"/>
</dbReference>
<evidence type="ECO:0000313" key="1">
    <source>
        <dbReference type="EMBL" id="KGK11885.1"/>
    </source>
</evidence>
<sequence>MRSLFLASFVTSLFVQPVYGVDWFEKNTPLTQAHKHLLEDDLSGMFDSFVEVWQSSPNDTLKSHLNELLILSLERDCGKSLTKKKLPVWASGVNIIRQTIQSPGRDTHRLVIDVRSTLSLSNVSITRWIDRSVSADSLFNEVSGDGVTMRENEKRYQKRYNLSGKLESGLYRLLIEAEDGSDWSGWVILGEPTAPQYVRWASKENWKVEKRALMNPYCPLPEMNVGLYDFVNGQYERIWNKTYESDYPESLELEGIPNERYVLAVSLNTRRWQGDIIVEQSQTISRTYDITQE</sequence>
<dbReference type="AlphaFoldDB" id="A0A099MKM3"/>
<dbReference type="Pfam" id="PF11060">
    <property type="entry name" value="DUF2861"/>
    <property type="match status" value="1"/>
</dbReference>
<accession>A0A099MKM3</accession>
<evidence type="ECO:0008006" key="3">
    <source>
        <dbReference type="Google" id="ProtNLM"/>
    </source>
</evidence>
<proteinExistence type="predicted"/>
<reference evidence="1 2" key="1">
    <citation type="submission" date="2014-04" db="EMBL/GenBank/DDBJ databases">
        <title>Genome sequencing of Vibrio navarrensis strains.</title>
        <authorList>
            <person name="Gladney L.M."/>
            <person name="Katz L.S."/>
            <person name="Marino-Ramirez L."/>
            <person name="Jordan I.K."/>
        </authorList>
    </citation>
    <scope>NUCLEOTIDE SEQUENCE [LARGE SCALE GENOMIC DNA]</scope>
    <source>
        <strain evidence="1 2">ATCC 51183</strain>
    </source>
</reference>
<dbReference type="STRING" id="29495.EA26_11435"/>